<dbReference type="Proteomes" id="UP000054695">
    <property type="component" value="Unassembled WGS sequence"/>
</dbReference>
<gene>
    <name evidence="1" type="ORF">Lboz_3490</name>
</gene>
<accession>A0A0W0R9V8</accession>
<dbReference type="OrthoDB" id="5772421at2"/>
<comment type="caution">
    <text evidence="1">The sequence shown here is derived from an EMBL/GenBank/DDBJ whole genome shotgun (WGS) entry which is preliminary data.</text>
</comment>
<evidence type="ECO:0008006" key="3">
    <source>
        <dbReference type="Google" id="ProtNLM"/>
    </source>
</evidence>
<protein>
    <recommendedName>
        <fullName evidence="3">CopG-like ribbon-helix-helix domain-containing protein</fullName>
    </recommendedName>
</protein>
<sequence length="77" mass="8985">MTKVLISIPDKIASRMRASIPQKQRSRVIVQLIEKEIEKREKALYECAVAVEQDNELNHEMTEWDVTLKDGLTDESW</sequence>
<name>A0A0W0R9V8_LEGBO</name>
<keyword evidence="2" id="KW-1185">Reference proteome</keyword>
<dbReference type="STRING" id="447.Lboz_3490"/>
<dbReference type="PATRIC" id="fig|447.4.peg.3736"/>
<proteinExistence type="predicted"/>
<evidence type="ECO:0000313" key="2">
    <source>
        <dbReference type="Proteomes" id="UP000054695"/>
    </source>
</evidence>
<organism evidence="1 2">
    <name type="scientific">Legionella bozemanae</name>
    <name type="common">Fluoribacter bozemanae</name>
    <dbReference type="NCBI Taxonomy" id="447"/>
    <lineage>
        <taxon>Bacteria</taxon>
        <taxon>Pseudomonadati</taxon>
        <taxon>Pseudomonadota</taxon>
        <taxon>Gammaproteobacteria</taxon>
        <taxon>Legionellales</taxon>
        <taxon>Legionellaceae</taxon>
        <taxon>Legionella</taxon>
    </lineage>
</organism>
<dbReference type="AlphaFoldDB" id="A0A0W0R9V8"/>
<dbReference type="RefSeq" id="WP_058460998.1">
    <property type="nucleotide sequence ID" value="NZ_CAAAIY010000038.1"/>
</dbReference>
<reference evidence="1 2" key="1">
    <citation type="submission" date="2015-11" db="EMBL/GenBank/DDBJ databases">
        <title>Genomic analysis of 38 Legionella species identifies large and diverse effector repertoires.</title>
        <authorList>
            <person name="Burstein D."/>
            <person name="Amaro F."/>
            <person name="Zusman T."/>
            <person name="Lifshitz Z."/>
            <person name="Cohen O."/>
            <person name="Gilbert J.A."/>
            <person name="Pupko T."/>
            <person name="Shuman H.A."/>
            <person name="Segal G."/>
        </authorList>
    </citation>
    <scope>NUCLEOTIDE SEQUENCE [LARGE SCALE GENOMIC DNA]</scope>
    <source>
        <strain evidence="1 2">WIGA</strain>
    </source>
</reference>
<evidence type="ECO:0000313" key="1">
    <source>
        <dbReference type="EMBL" id="KTC67847.1"/>
    </source>
</evidence>
<dbReference type="EMBL" id="LNXU01000057">
    <property type="protein sequence ID" value="KTC67847.1"/>
    <property type="molecule type" value="Genomic_DNA"/>
</dbReference>